<dbReference type="PIRSF" id="PIRSF036990">
    <property type="entry name" value="UCP036990_CBS_BON"/>
    <property type="match status" value="1"/>
</dbReference>
<dbReference type="InterPro" id="IPR017080">
    <property type="entry name" value="UCP036990_CBS_BON"/>
</dbReference>
<dbReference type="InterPro" id="IPR051257">
    <property type="entry name" value="Diverse_CBS-Domain"/>
</dbReference>
<dbReference type="InterPro" id="IPR046342">
    <property type="entry name" value="CBS_dom_sf"/>
</dbReference>
<evidence type="ECO:0000256" key="1">
    <source>
        <dbReference type="ARBA" id="ARBA00023122"/>
    </source>
</evidence>
<dbReference type="InterPro" id="IPR000644">
    <property type="entry name" value="CBS_dom"/>
</dbReference>
<evidence type="ECO:0000313" key="5">
    <source>
        <dbReference type="EMBL" id="MCX2720927.1"/>
    </source>
</evidence>
<evidence type="ECO:0000313" key="6">
    <source>
        <dbReference type="Proteomes" id="UP001300261"/>
    </source>
</evidence>
<feature type="domain" description="CBS" evidence="4">
    <location>
        <begin position="7"/>
        <end position="66"/>
    </location>
</feature>
<dbReference type="Pfam" id="PF00571">
    <property type="entry name" value="CBS"/>
    <property type="match status" value="2"/>
</dbReference>
<protein>
    <submittedName>
        <fullName evidence="5">CBS domain-containing protein</fullName>
    </submittedName>
</protein>
<accession>A0ABT3QVI2</accession>
<dbReference type="PANTHER" id="PTHR43080:SF26">
    <property type="entry name" value="REGULATORY PROTEIN"/>
    <property type="match status" value="1"/>
</dbReference>
<dbReference type="EMBL" id="JAPEVI010000001">
    <property type="protein sequence ID" value="MCX2720927.1"/>
    <property type="molecule type" value="Genomic_DNA"/>
</dbReference>
<feature type="domain" description="CBS" evidence="4">
    <location>
        <begin position="94"/>
        <end position="151"/>
    </location>
</feature>
<dbReference type="PROSITE" id="PS50914">
    <property type="entry name" value="BON"/>
    <property type="match status" value="1"/>
</dbReference>
<dbReference type="PANTHER" id="PTHR43080">
    <property type="entry name" value="CBS DOMAIN-CONTAINING PROTEIN CBSX3, MITOCHONDRIAL"/>
    <property type="match status" value="1"/>
</dbReference>
<dbReference type="Gene3D" id="3.10.580.10">
    <property type="entry name" value="CBS-domain"/>
    <property type="match status" value="1"/>
</dbReference>
<dbReference type="SMART" id="SM00116">
    <property type="entry name" value="CBS"/>
    <property type="match status" value="2"/>
</dbReference>
<organism evidence="5 6">
    <name type="scientific">Roseibium salinum</name>
    <dbReference type="NCBI Taxonomy" id="1604349"/>
    <lineage>
        <taxon>Bacteria</taxon>
        <taxon>Pseudomonadati</taxon>
        <taxon>Pseudomonadota</taxon>
        <taxon>Alphaproteobacteria</taxon>
        <taxon>Hyphomicrobiales</taxon>
        <taxon>Stappiaceae</taxon>
        <taxon>Roseibium</taxon>
    </lineage>
</organism>
<reference evidence="5 6" key="1">
    <citation type="journal article" date="2016" name="Int. J. Syst. Evol. Microbiol.">
        <title>Labrenzia salina sp. nov., isolated from the rhizosphere of the halophyte Arthrocnemum macrostachyum.</title>
        <authorList>
            <person name="Camacho M."/>
            <person name="Redondo-Gomez S."/>
            <person name="Rodriguez-Llorente I."/>
            <person name="Rohde M."/>
            <person name="Sproer C."/>
            <person name="Schumann P."/>
            <person name="Klenk H.P."/>
            <person name="Montero-Calasanz M.D.C."/>
        </authorList>
    </citation>
    <scope>NUCLEOTIDE SEQUENCE [LARGE SCALE GENOMIC DNA]</scope>
    <source>
        <strain evidence="5 6">DSM 29163</strain>
    </source>
</reference>
<dbReference type="Gene3D" id="3.30.1340.30">
    <property type="match status" value="1"/>
</dbReference>
<dbReference type="Pfam" id="PF04972">
    <property type="entry name" value="BON"/>
    <property type="match status" value="1"/>
</dbReference>
<keyword evidence="1 2" id="KW-0129">CBS domain</keyword>
<dbReference type="SUPFAM" id="SSF54631">
    <property type="entry name" value="CBS-domain pair"/>
    <property type="match status" value="1"/>
</dbReference>
<evidence type="ECO:0000259" key="4">
    <source>
        <dbReference type="PROSITE" id="PS51371"/>
    </source>
</evidence>
<gene>
    <name evidence="5" type="ORF">ON753_00690</name>
</gene>
<evidence type="ECO:0000256" key="2">
    <source>
        <dbReference type="PROSITE-ProRule" id="PRU00703"/>
    </source>
</evidence>
<comment type="caution">
    <text evidence="5">The sequence shown here is derived from an EMBL/GenBank/DDBJ whole genome shotgun (WGS) entry which is preliminary data.</text>
</comment>
<dbReference type="CDD" id="cd04586">
    <property type="entry name" value="CBS_pair_BON_assoc"/>
    <property type="match status" value="1"/>
</dbReference>
<dbReference type="InterPro" id="IPR007055">
    <property type="entry name" value="BON_dom"/>
</dbReference>
<name>A0ABT3QVI2_9HYPH</name>
<proteinExistence type="predicted"/>
<sequence length="233" mass="25106">MRAKDVMTASVVTVGTDTSVREIAGILAERRISAVPVVSTDGKVAGIVSEGDLIRRAETQTERRPSWWLTLLSDPADKALDYIKAHGGTAKDVMTRKIISVGEDATLEEIADTLERNHIKRVLVMTDGKLVGIVSRADLLRGLASRKPASEQVAKDDEALRKNVEEALKQTGATRTFVTVIASDGVVHLWGAVDTQQEKDAIRVAAENTAGVKNVDNGLSVLPPMVRAAMWAD</sequence>
<dbReference type="Proteomes" id="UP001300261">
    <property type="component" value="Unassembled WGS sequence"/>
</dbReference>
<feature type="domain" description="BON" evidence="3">
    <location>
        <begin position="156"/>
        <end position="223"/>
    </location>
</feature>
<dbReference type="PROSITE" id="PS51371">
    <property type="entry name" value="CBS"/>
    <property type="match status" value="2"/>
</dbReference>
<keyword evidence="6" id="KW-1185">Reference proteome</keyword>
<dbReference type="RefSeq" id="WP_265960622.1">
    <property type="nucleotide sequence ID" value="NZ_JAPEVI010000001.1"/>
</dbReference>
<evidence type="ECO:0000259" key="3">
    <source>
        <dbReference type="PROSITE" id="PS50914"/>
    </source>
</evidence>